<accession>A0A9P0BMK5</accession>
<sequence length="65" mass="7502">MQRQGLTLMPGKTAQQMYTAEHGHRDSRNILYCKRLFISLPAQVLQSIKHPTFTSVERGKRTKDT</sequence>
<evidence type="ECO:0000313" key="2">
    <source>
        <dbReference type="Proteomes" id="UP001154114"/>
    </source>
</evidence>
<gene>
    <name evidence="1" type="ORF">CINC_LOCUS753</name>
</gene>
<evidence type="ECO:0000313" key="1">
    <source>
        <dbReference type="EMBL" id="CAH0578445.1"/>
    </source>
</evidence>
<name>A0A9P0BMK5_CHRIL</name>
<protein>
    <submittedName>
        <fullName evidence="1">Uncharacterized protein</fullName>
    </submittedName>
</protein>
<reference evidence="1" key="1">
    <citation type="submission" date="2021-12" db="EMBL/GenBank/DDBJ databases">
        <authorList>
            <person name="King R."/>
        </authorList>
    </citation>
    <scope>NUCLEOTIDE SEQUENCE</scope>
</reference>
<dbReference type="Proteomes" id="UP001154114">
    <property type="component" value="Chromosome 1"/>
</dbReference>
<organism evidence="1 2">
    <name type="scientific">Chrysodeixis includens</name>
    <name type="common">Soybean looper</name>
    <name type="synonym">Pseudoplusia includens</name>
    <dbReference type="NCBI Taxonomy" id="689277"/>
    <lineage>
        <taxon>Eukaryota</taxon>
        <taxon>Metazoa</taxon>
        <taxon>Ecdysozoa</taxon>
        <taxon>Arthropoda</taxon>
        <taxon>Hexapoda</taxon>
        <taxon>Insecta</taxon>
        <taxon>Pterygota</taxon>
        <taxon>Neoptera</taxon>
        <taxon>Endopterygota</taxon>
        <taxon>Lepidoptera</taxon>
        <taxon>Glossata</taxon>
        <taxon>Ditrysia</taxon>
        <taxon>Noctuoidea</taxon>
        <taxon>Noctuidae</taxon>
        <taxon>Plusiinae</taxon>
        <taxon>Chrysodeixis</taxon>
    </lineage>
</organism>
<dbReference type="EMBL" id="LR824004">
    <property type="protein sequence ID" value="CAH0578445.1"/>
    <property type="molecule type" value="Genomic_DNA"/>
</dbReference>
<proteinExistence type="predicted"/>
<dbReference type="AlphaFoldDB" id="A0A9P0BMK5"/>
<keyword evidence="2" id="KW-1185">Reference proteome</keyword>